<feature type="non-terminal residue" evidence="2">
    <location>
        <position position="420"/>
    </location>
</feature>
<comment type="caution">
    <text evidence="2">The sequence shown here is derived from an EMBL/GenBank/DDBJ whole genome shotgun (WGS) entry which is preliminary data.</text>
</comment>
<feature type="compositionally biased region" description="Basic and acidic residues" evidence="1">
    <location>
        <begin position="269"/>
        <end position="298"/>
    </location>
</feature>
<feature type="compositionally biased region" description="Low complexity" evidence="1">
    <location>
        <begin position="162"/>
        <end position="173"/>
    </location>
</feature>
<feature type="region of interest" description="Disordered" evidence="1">
    <location>
        <begin position="39"/>
        <end position="98"/>
    </location>
</feature>
<dbReference type="EMBL" id="CAJNNW010036905">
    <property type="protein sequence ID" value="CAE8738207.1"/>
    <property type="molecule type" value="Genomic_DNA"/>
</dbReference>
<feature type="compositionally biased region" description="Pro residues" evidence="1">
    <location>
        <begin position="126"/>
        <end position="136"/>
    </location>
</feature>
<proteinExistence type="predicted"/>
<feature type="compositionally biased region" description="Polar residues" evidence="1">
    <location>
        <begin position="359"/>
        <end position="371"/>
    </location>
</feature>
<reference evidence="2" key="1">
    <citation type="submission" date="2021-02" db="EMBL/GenBank/DDBJ databases">
        <authorList>
            <person name="Dougan E. K."/>
            <person name="Rhodes N."/>
            <person name="Thang M."/>
            <person name="Chan C."/>
        </authorList>
    </citation>
    <scope>NUCLEOTIDE SEQUENCE</scope>
</reference>
<protein>
    <submittedName>
        <fullName evidence="2">Uncharacterized protein</fullName>
    </submittedName>
</protein>
<evidence type="ECO:0000256" key="1">
    <source>
        <dbReference type="SAM" id="MobiDB-lite"/>
    </source>
</evidence>
<dbReference type="Proteomes" id="UP000626109">
    <property type="component" value="Unassembled WGS sequence"/>
</dbReference>
<feature type="compositionally biased region" description="Acidic residues" evidence="1">
    <location>
        <begin position="386"/>
        <end position="397"/>
    </location>
</feature>
<evidence type="ECO:0000313" key="3">
    <source>
        <dbReference type="Proteomes" id="UP000626109"/>
    </source>
</evidence>
<feature type="compositionally biased region" description="Low complexity" evidence="1">
    <location>
        <begin position="69"/>
        <end position="86"/>
    </location>
</feature>
<feature type="region of interest" description="Disordered" evidence="1">
    <location>
        <begin position="116"/>
        <end position="219"/>
    </location>
</feature>
<gene>
    <name evidence="2" type="ORF">PGLA2088_LOCUS49092</name>
</gene>
<feature type="compositionally biased region" description="Acidic residues" evidence="1">
    <location>
        <begin position="329"/>
        <end position="340"/>
    </location>
</feature>
<sequence length="420" mass="45977">PGFKGWRAWVLPSMACPFPSLPPLTSRSSAQWTRHLERRLRGRSEGRKQLEQGLLTPVLLSRTDEEPVARAPGRSAGSSAPARLSAQGRQAGPERSVVVVTSPQLPICSAVRELAATLPDQSPSRLQPPPRLPPWRPNGGSGRPGDSQSPGFKTSPGFRFGSAQSRSNSSHASGYPSSVDISPEARWAQARHRGVPHRHSEGSIPPAKWGSPRTLCPLPDGVARAAAVTSASWHEFDALQELTPEGGERGGLGRGHSLPAVPSLAARRKTAEGARRRSVQEATGKKRQEELEDAERRRELRRQKRAAEARRVQELRRKDAEHSSRAEHGEEEEEEEEEDDHVGGGQELPDRAELRLRRGQTQESLTTQGAETETEFTPHHRSGSFSDEEDASSDSSEDLQGREPVSVELPAWYPDEIPAP</sequence>
<feature type="region of interest" description="Disordered" evidence="1">
    <location>
        <begin position="239"/>
        <end position="420"/>
    </location>
</feature>
<accession>A0A813LQ40</accession>
<organism evidence="2 3">
    <name type="scientific">Polarella glacialis</name>
    <name type="common">Dinoflagellate</name>
    <dbReference type="NCBI Taxonomy" id="89957"/>
    <lineage>
        <taxon>Eukaryota</taxon>
        <taxon>Sar</taxon>
        <taxon>Alveolata</taxon>
        <taxon>Dinophyceae</taxon>
        <taxon>Suessiales</taxon>
        <taxon>Suessiaceae</taxon>
        <taxon>Polarella</taxon>
    </lineage>
</organism>
<feature type="non-terminal residue" evidence="2">
    <location>
        <position position="1"/>
    </location>
</feature>
<name>A0A813LQ40_POLGL</name>
<dbReference type="AlphaFoldDB" id="A0A813LQ40"/>
<feature type="compositionally biased region" description="Basic and acidic residues" evidence="1">
    <location>
        <begin position="305"/>
        <end position="328"/>
    </location>
</feature>
<evidence type="ECO:0000313" key="2">
    <source>
        <dbReference type="EMBL" id="CAE8738207.1"/>
    </source>
</evidence>